<accession>A0A8S5UZN5</accession>
<sequence>MAIAEFGTFIETARKEFRELITIYLNGEVGKMKKLIKDKLDECCSEFEVNVLKENLQEEFGLYLDELKGE</sequence>
<name>A0A8S5UZN5_9CAUD</name>
<dbReference type="EMBL" id="BK016174">
    <property type="protein sequence ID" value="DAF99899.1"/>
    <property type="molecule type" value="Genomic_DNA"/>
</dbReference>
<organism evidence="1">
    <name type="scientific">Siphoviridae sp. ctJT77</name>
    <dbReference type="NCBI Taxonomy" id="2825432"/>
    <lineage>
        <taxon>Viruses</taxon>
        <taxon>Duplodnaviria</taxon>
        <taxon>Heunggongvirae</taxon>
        <taxon>Uroviricota</taxon>
        <taxon>Caudoviricetes</taxon>
    </lineage>
</organism>
<proteinExistence type="predicted"/>
<reference evidence="1" key="1">
    <citation type="journal article" date="2021" name="Proc. Natl. Acad. Sci. U.S.A.">
        <title>A Catalog of Tens of Thousands of Viruses from Human Metagenomes Reveals Hidden Associations with Chronic Diseases.</title>
        <authorList>
            <person name="Tisza M.J."/>
            <person name="Buck C.B."/>
        </authorList>
    </citation>
    <scope>NUCLEOTIDE SEQUENCE</scope>
    <source>
        <strain evidence="1">CtJT77</strain>
    </source>
</reference>
<evidence type="ECO:0000313" key="1">
    <source>
        <dbReference type="EMBL" id="DAF99899.1"/>
    </source>
</evidence>
<protein>
    <submittedName>
        <fullName evidence="1">Uncharacterized protein</fullName>
    </submittedName>
</protein>